<dbReference type="RefSeq" id="XP_060328359.1">
    <property type="nucleotide sequence ID" value="XM_060469836.1"/>
</dbReference>
<dbReference type="GeneID" id="85353384"/>
<feature type="region of interest" description="Disordered" evidence="1">
    <location>
        <begin position="122"/>
        <end position="148"/>
    </location>
</feature>
<name>A0AA39K277_ARMTA</name>
<dbReference type="Proteomes" id="UP001175211">
    <property type="component" value="Unassembled WGS sequence"/>
</dbReference>
<organism evidence="2 3">
    <name type="scientific">Armillaria tabescens</name>
    <name type="common">Ringless honey mushroom</name>
    <name type="synonym">Agaricus tabescens</name>
    <dbReference type="NCBI Taxonomy" id="1929756"/>
    <lineage>
        <taxon>Eukaryota</taxon>
        <taxon>Fungi</taxon>
        <taxon>Dikarya</taxon>
        <taxon>Basidiomycota</taxon>
        <taxon>Agaricomycotina</taxon>
        <taxon>Agaricomycetes</taxon>
        <taxon>Agaricomycetidae</taxon>
        <taxon>Agaricales</taxon>
        <taxon>Marasmiineae</taxon>
        <taxon>Physalacriaceae</taxon>
        <taxon>Desarmillaria</taxon>
    </lineage>
</organism>
<sequence length="201" mass="23144">MAASAFSGEGLLFSTEAIAHRVENYRRDFLLRNIGDYLQAIFNENVEAWWDDFLQRYILCYPGSVLDERLYGTALYRWSMYSLKKQLEAWMDSHGNGLTTEEAYHYLDRHLYATLFIPQDSPDPVSDNKNANKSTQSTESTSVPSTDVGNGYWRGLVADGMDQERVSLLAKLEKEKEEACHMAIEAWARDVYVKSKRDRSM</sequence>
<feature type="compositionally biased region" description="Polar residues" evidence="1">
    <location>
        <begin position="127"/>
        <end position="148"/>
    </location>
</feature>
<dbReference type="AlphaFoldDB" id="A0AA39K277"/>
<reference evidence="2" key="1">
    <citation type="submission" date="2023-06" db="EMBL/GenBank/DDBJ databases">
        <authorList>
            <consortium name="Lawrence Berkeley National Laboratory"/>
            <person name="Ahrendt S."/>
            <person name="Sahu N."/>
            <person name="Indic B."/>
            <person name="Wong-Bajracharya J."/>
            <person name="Merenyi Z."/>
            <person name="Ke H.-M."/>
            <person name="Monk M."/>
            <person name="Kocsube S."/>
            <person name="Drula E."/>
            <person name="Lipzen A."/>
            <person name="Balint B."/>
            <person name="Henrissat B."/>
            <person name="Andreopoulos B."/>
            <person name="Martin F.M."/>
            <person name="Harder C.B."/>
            <person name="Rigling D."/>
            <person name="Ford K.L."/>
            <person name="Foster G.D."/>
            <person name="Pangilinan J."/>
            <person name="Papanicolaou A."/>
            <person name="Barry K."/>
            <person name="LaButti K."/>
            <person name="Viragh M."/>
            <person name="Koriabine M."/>
            <person name="Yan M."/>
            <person name="Riley R."/>
            <person name="Champramary S."/>
            <person name="Plett K.L."/>
            <person name="Tsai I.J."/>
            <person name="Slot J."/>
            <person name="Sipos G."/>
            <person name="Plett J."/>
            <person name="Nagy L.G."/>
            <person name="Grigoriev I.V."/>
        </authorList>
    </citation>
    <scope>NUCLEOTIDE SEQUENCE</scope>
    <source>
        <strain evidence="2">CCBAS 213</strain>
    </source>
</reference>
<dbReference type="EMBL" id="JAUEPS010000029">
    <property type="protein sequence ID" value="KAK0453023.1"/>
    <property type="molecule type" value="Genomic_DNA"/>
</dbReference>
<proteinExistence type="predicted"/>
<gene>
    <name evidence="2" type="ORF">EV420DRAFT_1482014</name>
</gene>
<evidence type="ECO:0000313" key="2">
    <source>
        <dbReference type="EMBL" id="KAK0453023.1"/>
    </source>
</evidence>
<protein>
    <submittedName>
        <fullName evidence="2">Uncharacterized protein</fullName>
    </submittedName>
</protein>
<evidence type="ECO:0000256" key="1">
    <source>
        <dbReference type="SAM" id="MobiDB-lite"/>
    </source>
</evidence>
<accession>A0AA39K277</accession>
<comment type="caution">
    <text evidence="2">The sequence shown here is derived from an EMBL/GenBank/DDBJ whole genome shotgun (WGS) entry which is preliminary data.</text>
</comment>
<evidence type="ECO:0000313" key="3">
    <source>
        <dbReference type="Proteomes" id="UP001175211"/>
    </source>
</evidence>
<keyword evidence="3" id="KW-1185">Reference proteome</keyword>